<protein>
    <recommendedName>
        <fullName evidence="4">Outer membrane protein</fullName>
    </recommendedName>
</protein>
<name>A0ABX2D7U6_9SPHI</name>
<sequence length="375" mass="43520">MKKNLLLAFIFLFSIAAKAQFNNEAIFNRIRPADSLEKELHFNFYNFNYVRNYEYSNKFHDGYTLYGTQIEPQLVYYANPNLAIVAGAYLRKDFGNEGVYDAKPLFSLKYHKRNLTLVFGSLEGNIQHNYIEPIYDFERKITTPIEYGTQLLIDREKFKLDSWISWQKMIYKGSPEKEEIVGGLSTESTLMQRAGWKLSIPVQFLAYHQGGQIDVLKNIPISTLFNGAAGFKLHKTVGDKVREVFTDNYIAVYKDFSPTKVRAYQGGFGVWLNAGMDTKWGSLVASYWKGNKFLTIKGMPLYQSVSENLYDAGFKQSSRSILAVRYVYQKQLIPNLYLDVRFEPHFDLGTPDADLQFNHSLFLTYKEDFRIFKRK</sequence>
<keyword evidence="1" id="KW-0732">Signal</keyword>
<dbReference type="EMBL" id="JABMKV010000001">
    <property type="protein sequence ID" value="NQX30133.1"/>
    <property type="molecule type" value="Genomic_DNA"/>
</dbReference>
<dbReference type="Proteomes" id="UP000762110">
    <property type="component" value="Unassembled WGS sequence"/>
</dbReference>
<evidence type="ECO:0000256" key="1">
    <source>
        <dbReference type="SAM" id="SignalP"/>
    </source>
</evidence>
<dbReference type="RefSeq" id="WP_173268335.1">
    <property type="nucleotide sequence ID" value="NZ_JABMKV010000001.1"/>
</dbReference>
<feature type="signal peptide" evidence="1">
    <location>
        <begin position="1"/>
        <end position="19"/>
    </location>
</feature>
<evidence type="ECO:0000313" key="2">
    <source>
        <dbReference type="EMBL" id="NQX30133.1"/>
    </source>
</evidence>
<reference evidence="2 3" key="1">
    <citation type="submission" date="2020-05" db="EMBL/GenBank/DDBJ databases">
        <title>Description of Pedobacter foliorum sp. nov.</title>
        <authorList>
            <person name="Qi S."/>
            <person name="Carlier A."/>
            <person name="Cnockaert M."/>
            <person name="Vandamme P."/>
        </authorList>
    </citation>
    <scope>NUCLEOTIDE SEQUENCE [LARGE SCALE GENOMIC DNA]</scope>
    <source>
        <strain evidence="2 3">LMG 31300</strain>
    </source>
</reference>
<gene>
    <name evidence="2" type="ORF">HQN85_00220</name>
</gene>
<evidence type="ECO:0008006" key="4">
    <source>
        <dbReference type="Google" id="ProtNLM"/>
    </source>
</evidence>
<accession>A0ABX2D7U6</accession>
<organism evidence="2 3">
    <name type="scientific">Pedobacter boryungensis</name>
    <dbReference type="NCBI Taxonomy" id="869962"/>
    <lineage>
        <taxon>Bacteria</taxon>
        <taxon>Pseudomonadati</taxon>
        <taxon>Bacteroidota</taxon>
        <taxon>Sphingobacteriia</taxon>
        <taxon>Sphingobacteriales</taxon>
        <taxon>Sphingobacteriaceae</taxon>
        <taxon>Pedobacter</taxon>
    </lineage>
</organism>
<comment type="caution">
    <text evidence="2">The sequence shown here is derived from an EMBL/GenBank/DDBJ whole genome shotgun (WGS) entry which is preliminary data.</text>
</comment>
<feature type="chain" id="PRO_5045696937" description="Outer membrane protein" evidence="1">
    <location>
        <begin position="20"/>
        <end position="375"/>
    </location>
</feature>
<keyword evidence="3" id="KW-1185">Reference proteome</keyword>
<proteinExistence type="predicted"/>
<evidence type="ECO:0000313" key="3">
    <source>
        <dbReference type="Proteomes" id="UP000762110"/>
    </source>
</evidence>